<dbReference type="OrthoDB" id="10263751at2759"/>
<dbReference type="RefSeq" id="XP_001329095.1">
    <property type="nucleotide sequence ID" value="XM_001329060.1"/>
</dbReference>
<dbReference type="Proteomes" id="UP000001542">
    <property type="component" value="Unassembled WGS sequence"/>
</dbReference>
<reference evidence="2" key="1">
    <citation type="submission" date="2006-10" db="EMBL/GenBank/DDBJ databases">
        <authorList>
            <person name="Amadeo P."/>
            <person name="Zhao Q."/>
            <person name="Wortman J."/>
            <person name="Fraser-Liggett C."/>
            <person name="Carlton J."/>
        </authorList>
    </citation>
    <scope>NUCLEOTIDE SEQUENCE</scope>
    <source>
        <strain evidence="2">G3</strain>
    </source>
</reference>
<name>A2DRS5_TRIV3</name>
<proteinExistence type="predicted"/>
<protein>
    <recommendedName>
        <fullName evidence="1">Thioredoxin domain-containing protein</fullName>
    </recommendedName>
</protein>
<dbReference type="InterPro" id="IPR052842">
    <property type="entry name" value="ER_Co-chaperone"/>
</dbReference>
<dbReference type="VEuPathDB" id="TrichDB:TVAG_150230"/>
<dbReference type="InterPro" id="IPR036249">
    <property type="entry name" value="Thioredoxin-like_sf"/>
</dbReference>
<sequence length="220" mass="24509">MFSLFAIFGVSAVFRMDENIFVKRVLEGDTSTPWFIMFGGQTCPACRAALPEFAKAAEEASGFARFAYGDTAGIPSAVQKFNIKTIPQFIMFLDGESHVFKGQHTSNALVKFISGKIGEGIEEIDDSWVDRKDNLVLLFHKNFKPPMMFSGAYGSFKGKNVTFGISRDPDTIEAFGNPPVPSYWFYSNGEGTQYKGKKDFSSFISAITEHFDVDVYDDEL</sequence>
<dbReference type="VEuPathDB" id="TrichDB:TVAGG3_0978960"/>
<dbReference type="PANTHER" id="PTHR45184">
    <property type="entry name" value="DNAJ PROTEIN ERDJ3A"/>
    <property type="match status" value="1"/>
</dbReference>
<evidence type="ECO:0000313" key="3">
    <source>
        <dbReference type="Proteomes" id="UP000001542"/>
    </source>
</evidence>
<dbReference type="STRING" id="5722.A2DRS5"/>
<organism evidence="2 3">
    <name type="scientific">Trichomonas vaginalis (strain ATCC PRA-98 / G3)</name>
    <dbReference type="NCBI Taxonomy" id="412133"/>
    <lineage>
        <taxon>Eukaryota</taxon>
        <taxon>Metamonada</taxon>
        <taxon>Parabasalia</taxon>
        <taxon>Trichomonadida</taxon>
        <taxon>Trichomonadidae</taxon>
        <taxon>Trichomonas</taxon>
    </lineage>
</organism>
<accession>A2DRS5</accession>
<dbReference type="Gene3D" id="3.40.30.10">
    <property type="entry name" value="Glutaredoxin"/>
    <property type="match status" value="1"/>
</dbReference>
<dbReference type="EMBL" id="DS113237">
    <property type="protein sequence ID" value="EAY16872.1"/>
    <property type="molecule type" value="Genomic_DNA"/>
</dbReference>
<feature type="domain" description="Thioredoxin" evidence="1">
    <location>
        <begin position="18"/>
        <end position="114"/>
    </location>
</feature>
<gene>
    <name evidence="2" type="ORF">TVAG_150230</name>
</gene>
<dbReference type="CDD" id="cd02947">
    <property type="entry name" value="TRX_family"/>
    <property type="match status" value="1"/>
</dbReference>
<reference evidence="2" key="2">
    <citation type="journal article" date="2007" name="Science">
        <title>Draft genome sequence of the sexually transmitted pathogen Trichomonas vaginalis.</title>
        <authorList>
            <person name="Carlton J.M."/>
            <person name="Hirt R.P."/>
            <person name="Silva J.C."/>
            <person name="Delcher A.L."/>
            <person name="Schatz M."/>
            <person name="Zhao Q."/>
            <person name="Wortman J.R."/>
            <person name="Bidwell S.L."/>
            <person name="Alsmark U.C.M."/>
            <person name="Besteiro S."/>
            <person name="Sicheritz-Ponten T."/>
            <person name="Noel C.J."/>
            <person name="Dacks J.B."/>
            <person name="Foster P.G."/>
            <person name="Simillion C."/>
            <person name="Van de Peer Y."/>
            <person name="Miranda-Saavedra D."/>
            <person name="Barton G.J."/>
            <person name="Westrop G.D."/>
            <person name="Mueller S."/>
            <person name="Dessi D."/>
            <person name="Fiori P.L."/>
            <person name="Ren Q."/>
            <person name="Paulsen I."/>
            <person name="Zhang H."/>
            <person name="Bastida-Corcuera F.D."/>
            <person name="Simoes-Barbosa A."/>
            <person name="Brown M.T."/>
            <person name="Hayes R.D."/>
            <person name="Mukherjee M."/>
            <person name="Okumura C.Y."/>
            <person name="Schneider R."/>
            <person name="Smith A.J."/>
            <person name="Vanacova S."/>
            <person name="Villalvazo M."/>
            <person name="Haas B.J."/>
            <person name="Pertea M."/>
            <person name="Feldblyum T.V."/>
            <person name="Utterback T.R."/>
            <person name="Shu C.L."/>
            <person name="Osoegawa K."/>
            <person name="de Jong P.J."/>
            <person name="Hrdy I."/>
            <person name="Horvathova L."/>
            <person name="Zubacova Z."/>
            <person name="Dolezal P."/>
            <person name="Malik S.B."/>
            <person name="Logsdon J.M. Jr."/>
            <person name="Henze K."/>
            <person name="Gupta A."/>
            <person name="Wang C.C."/>
            <person name="Dunne R.L."/>
            <person name="Upcroft J.A."/>
            <person name="Upcroft P."/>
            <person name="White O."/>
            <person name="Salzberg S.L."/>
            <person name="Tang P."/>
            <person name="Chiu C.-H."/>
            <person name="Lee Y.-S."/>
            <person name="Embley T.M."/>
            <person name="Coombs G.H."/>
            <person name="Mottram J.C."/>
            <person name="Tachezy J."/>
            <person name="Fraser-Liggett C.M."/>
            <person name="Johnson P.J."/>
        </authorList>
    </citation>
    <scope>NUCLEOTIDE SEQUENCE [LARGE SCALE GENOMIC DNA]</scope>
    <source>
        <strain evidence="2">G3</strain>
    </source>
</reference>
<dbReference type="PANTHER" id="PTHR45184:SF1">
    <property type="entry name" value="DNAJ PROTEIN ERDJ3A"/>
    <property type="match status" value="1"/>
</dbReference>
<evidence type="ECO:0000259" key="1">
    <source>
        <dbReference type="Pfam" id="PF00085"/>
    </source>
</evidence>
<dbReference type="AlphaFoldDB" id="A2DRS5"/>
<dbReference type="InParanoid" id="A2DRS5"/>
<dbReference type="KEGG" id="tva:4774884"/>
<evidence type="ECO:0000313" key="2">
    <source>
        <dbReference type="EMBL" id="EAY16872.1"/>
    </source>
</evidence>
<dbReference type="Pfam" id="PF00085">
    <property type="entry name" value="Thioredoxin"/>
    <property type="match status" value="1"/>
</dbReference>
<dbReference type="SMR" id="A2DRS5"/>
<keyword evidence="3" id="KW-1185">Reference proteome</keyword>
<dbReference type="SUPFAM" id="SSF52833">
    <property type="entry name" value="Thioredoxin-like"/>
    <property type="match status" value="2"/>
</dbReference>
<dbReference type="InterPro" id="IPR013766">
    <property type="entry name" value="Thioredoxin_domain"/>
</dbReference>